<keyword evidence="1" id="KW-0812">Transmembrane</keyword>
<organism evidence="2 3">
    <name type="scientific">Sinanaerobacter chloroacetimidivorans</name>
    <dbReference type="NCBI Taxonomy" id="2818044"/>
    <lineage>
        <taxon>Bacteria</taxon>
        <taxon>Bacillati</taxon>
        <taxon>Bacillota</taxon>
        <taxon>Clostridia</taxon>
        <taxon>Peptostreptococcales</taxon>
        <taxon>Anaerovoracaceae</taxon>
        <taxon>Sinanaerobacter</taxon>
    </lineage>
</organism>
<protein>
    <recommendedName>
        <fullName evidence="4">WD40-like Beta Propeller Repeat</fullName>
    </recommendedName>
</protein>
<dbReference type="Gene3D" id="2.120.10.30">
    <property type="entry name" value="TolB, C-terminal domain"/>
    <property type="match status" value="1"/>
</dbReference>
<gene>
    <name evidence="2" type="ORF">KCX82_10455</name>
</gene>
<comment type="caution">
    <text evidence="2">The sequence shown here is derived from an EMBL/GenBank/DDBJ whole genome shotgun (WGS) entry which is preliminary data.</text>
</comment>
<name>A0A8J7W0T2_9FIRM</name>
<dbReference type="InterPro" id="IPR011042">
    <property type="entry name" value="6-blade_b-propeller_TolB-like"/>
</dbReference>
<dbReference type="PANTHER" id="PTHR36842">
    <property type="entry name" value="PROTEIN TOLB HOMOLOG"/>
    <property type="match status" value="1"/>
</dbReference>
<dbReference type="AlphaFoldDB" id="A0A8J7W0T2"/>
<dbReference type="PANTHER" id="PTHR36842:SF1">
    <property type="entry name" value="PROTEIN TOLB"/>
    <property type="match status" value="1"/>
</dbReference>
<dbReference type="SUPFAM" id="SSF82171">
    <property type="entry name" value="DPP6 N-terminal domain-like"/>
    <property type="match status" value="1"/>
</dbReference>
<dbReference type="EMBL" id="JAGSND010000006">
    <property type="protein sequence ID" value="MBR0598296.1"/>
    <property type="molecule type" value="Genomic_DNA"/>
</dbReference>
<evidence type="ECO:0000313" key="2">
    <source>
        <dbReference type="EMBL" id="MBR0598296.1"/>
    </source>
</evidence>
<evidence type="ECO:0000313" key="3">
    <source>
        <dbReference type="Proteomes" id="UP000675664"/>
    </source>
</evidence>
<evidence type="ECO:0008006" key="4">
    <source>
        <dbReference type="Google" id="ProtNLM"/>
    </source>
</evidence>
<evidence type="ECO:0000256" key="1">
    <source>
        <dbReference type="SAM" id="Phobius"/>
    </source>
</evidence>
<reference evidence="2" key="2">
    <citation type="submission" date="2021-04" db="EMBL/GenBank/DDBJ databases">
        <authorList>
            <person name="Liu J."/>
        </authorList>
    </citation>
    <scope>NUCLEOTIDE SEQUENCE</scope>
    <source>
        <strain evidence="2">BAD-6</strain>
    </source>
</reference>
<proteinExistence type="predicted"/>
<keyword evidence="1" id="KW-1133">Transmembrane helix</keyword>
<keyword evidence="3" id="KW-1185">Reference proteome</keyword>
<dbReference type="PROSITE" id="PS51257">
    <property type="entry name" value="PROKAR_LIPOPROTEIN"/>
    <property type="match status" value="1"/>
</dbReference>
<feature type="transmembrane region" description="Helical" evidence="1">
    <location>
        <begin position="12"/>
        <end position="29"/>
    </location>
</feature>
<accession>A0A8J7W0T2</accession>
<dbReference type="Proteomes" id="UP000675664">
    <property type="component" value="Unassembled WGS sequence"/>
</dbReference>
<reference evidence="2" key="1">
    <citation type="submission" date="2021-04" db="EMBL/GenBank/DDBJ databases">
        <title>Sinoanaerobacter chloroacetimidivorans sp. nov., an obligate anaerobic bacterium isolated from anaerobic sludge.</title>
        <authorList>
            <person name="Bao Y."/>
        </authorList>
    </citation>
    <scope>NUCLEOTIDE SEQUENCE</scope>
    <source>
        <strain evidence="2">BAD-6</strain>
    </source>
</reference>
<sequence>MSLCKFAGKAQYQIFCCLLAVAFMILITGCTFDPVSKNPEEAMAESRLVYAASDGLYLTNLTGETPNKVLDDRGLSYPVFSEKGDRIIFRKTVRENNSDTYIDRVTIFVYDIASGQNIMLGEEVLSYCAGPENSFLISTKDGKLLQADLHVTSSEGKELLEYETRDLSLWPEAVSQNPDIAITYENLKASPDKKYLAYNVNVQDNRIEDGREGGYYYSGGMYVLNLPSEEAVLVVKPIRSTPESLGNNPEPGPWSRDGTILTVWDKPQSGSLSADGVNCLFYHVDTKKTTTFDSSLLAYDENISFSRKNNIAALTGYGRDMFADKRIDEITDVSGSSAVFHTLQEIYRKGLVPAMPQFSADGKTLYFAAMKKTDLKGLDEGQWMSEDYQNVYPLKRQLYAMALNGSREIREITSDPQYRCESPILLNNEKYLVFGRANAEDYDGSMSIWMVSADGKDERLLGEWQEEEYNDVWMSDKYDDYYGRGSWHGIFAIYDATK</sequence>
<keyword evidence="1" id="KW-0472">Membrane</keyword>